<dbReference type="RefSeq" id="XP_004830631.1">
    <property type="nucleotide sequence ID" value="XM_004830574.1"/>
</dbReference>
<dbReference type="Proteomes" id="UP000031512">
    <property type="component" value="Chromosome 3"/>
</dbReference>
<feature type="transmembrane region" description="Helical" evidence="1">
    <location>
        <begin position="130"/>
        <end position="151"/>
    </location>
</feature>
<feature type="transmembrane region" description="Helical" evidence="1">
    <location>
        <begin position="495"/>
        <end position="517"/>
    </location>
</feature>
<keyword evidence="1" id="KW-0472">Membrane</keyword>
<dbReference type="KEGG" id="beq:BEWA_003730"/>
<sequence length="676" mass="77820">MVVVSIRCKDRLKKTAFFFAGLGHLQPMLLAATNSDYLLDRFLLEKRCSSEYVSRTITSLIFVEILATILMGGFGVLLGLFPDFFSKISREKEEDFRGYLTVGIQWIIFMGYLQILKAFTSGGEKGHIQWFYYSLLFQHFFICIIGAGIGFIDVDRALWYLMNIPVSPVLIFFYQMFIHMWAHKSGLVNIGYIVVENQIWLGIINSCITTVLWTIAYFPHFLDEEPKNPGVTIELSKTKKLNNGNLHYHEDDRYATTGYKTITVTGKKDGTSPGTTQFTVRAVMDNGGKKLLLRPCMQGLFWELIAYYGTSNIREPLLIYARSDTFHYYYCKGSDNYWYRYKNGDERSKIMPEDGTATGLGKLLSELNNSPKGEMNSEKHSKLGDLQTNLQSDHPNYDYWKILGNHDGGPWWNPVYWRLSPTCMPLIMHGLAVGAMGSIYPHLVPKTLVSAKHARIFDILSMFLAAITQILNLIFLETKSKAFANRPWEGGDKWYLFWLLYIPYFLSFLLIIFNIHYPDWSICCYIRSHTWLAFLIMLSVSFTNDIFLAVGRGGIMDQRSGNKRLGGDREGLRNDHSLYNKMAPFMALSYIPFWLTTSPMIKSYAHSVCQLSDKDRDSWPTSRYGFWSSWGYWCKCGCRGLYTSLPKLLTFNMRTTLTHKDDHLFILVTCDLPPDE</sequence>
<feature type="transmembrane region" description="Helical" evidence="1">
    <location>
        <begin position="60"/>
        <end position="84"/>
    </location>
</feature>
<reference evidence="2 3" key="1">
    <citation type="journal article" date="2012" name="BMC Genomics">
        <title>Comparative genomic analysis and phylogenetic position of Theileria equi.</title>
        <authorList>
            <person name="Kappmeyer L.S."/>
            <person name="Thiagarajan M."/>
            <person name="Herndon D.R."/>
            <person name="Ramsay J.D."/>
            <person name="Caler E."/>
            <person name="Djikeng A."/>
            <person name="Gillespie J.J."/>
            <person name="Lau A.O."/>
            <person name="Roalson E.H."/>
            <person name="Silva J.C."/>
            <person name="Silva M.G."/>
            <person name="Suarez C.E."/>
            <person name="Ueti M.W."/>
            <person name="Nene V.M."/>
            <person name="Mealey R.H."/>
            <person name="Knowles D.P."/>
            <person name="Brayton K.A."/>
        </authorList>
    </citation>
    <scope>NUCLEOTIDE SEQUENCE [LARGE SCALE GENOMIC DNA]</scope>
    <source>
        <strain evidence="2 3">WA</strain>
    </source>
</reference>
<keyword evidence="1" id="KW-0812">Transmembrane</keyword>
<feature type="transmembrane region" description="Helical" evidence="1">
    <location>
        <begin position="529"/>
        <end position="550"/>
    </location>
</feature>
<proteinExistence type="predicted"/>
<evidence type="ECO:0000256" key="1">
    <source>
        <dbReference type="SAM" id="Phobius"/>
    </source>
</evidence>
<feature type="transmembrane region" description="Helical" evidence="1">
    <location>
        <begin position="96"/>
        <end position="115"/>
    </location>
</feature>
<dbReference type="VEuPathDB" id="PiroplasmaDB:BEWA_003730"/>
<dbReference type="GeneID" id="15805751"/>
<feature type="transmembrane region" description="Helical" evidence="1">
    <location>
        <begin position="426"/>
        <end position="444"/>
    </location>
</feature>
<keyword evidence="3" id="KW-1185">Reference proteome</keyword>
<accession>L0AZI1</accession>
<feature type="transmembrane region" description="Helical" evidence="1">
    <location>
        <begin position="456"/>
        <end position="475"/>
    </location>
</feature>
<name>L0AZI1_THEEQ</name>
<gene>
    <name evidence="2" type="ORF">BEWA_003730</name>
</gene>
<evidence type="ECO:0000313" key="3">
    <source>
        <dbReference type="Proteomes" id="UP000031512"/>
    </source>
</evidence>
<feature type="transmembrane region" description="Helical" evidence="1">
    <location>
        <begin position="158"/>
        <end position="178"/>
    </location>
</feature>
<keyword evidence="1" id="KW-1133">Transmembrane helix</keyword>
<dbReference type="EMBL" id="CP001670">
    <property type="protein sequence ID" value="AFZ80965.1"/>
    <property type="molecule type" value="Genomic_DNA"/>
</dbReference>
<feature type="transmembrane region" description="Helical" evidence="1">
    <location>
        <begin position="198"/>
        <end position="218"/>
    </location>
</feature>
<evidence type="ECO:0000313" key="2">
    <source>
        <dbReference type="EMBL" id="AFZ80965.1"/>
    </source>
</evidence>
<organism evidence="2 3">
    <name type="scientific">Theileria equi strain WA</name>
    <dbReference type="NCBI Taxonomy" id="1537102"/>
    <lineage>
        <taxon>Eukaryota</taxon>
        <taxon>Sar</taxon>
        <taxon>Alveolata</taxon>
        <taxon>Apicomplexa</taxon>
        <taxon>Aconoidasida</taxon>
        <taxon>Piroplasmida</taxon>
        <taxon>Theileriidae</taxon>
        <taxon>Theileria</taxon>
    </lineage>
</organism>
<dbReference type="AlphaFoldDB" id="L0AZI1"/>
<protein>
    <submittedName>
        <fullName evidence="2">Uncharacterized protein</fullName>
    </submittedName>
</protein>